<sequence length="351" mass="39371">MSSSALSSTIEMALAGKVVARFVLEQGELLIGSDYGVILLPLQMALRSFEPILPTMEVYASVGQDDAIVQQVLGALDAHQSIEIFGCSNAESSFLLRSLAHQFEMEHGVLYLEQADVLEDVLQWMFEQLYRVPADVKASRAEIRAGLRDRQVLVLLNHPTLTGSEFEQLNQILPESLFVVASSKRRFFQADCAIEVSGLDEGSCQPQIRADRDPEAIFAESRLLRETLQAYVKQKRWAEVLRMVKSTEKVFAIAKWWGAWEQLLNLGLQAAWALEDEGAEAWALHQLGTLAFCQEQVTLGYDLLKQALDLRADLGEKTAIAFSQHNLSQLKALIVPVETENLPQYNQRYLF</sequence>
<organism evidence="1">
    <name type="scientific">Leptolyngbya boryana CZ1</name>
    <dbReference type="NCBI Taxonomy" id="3060204"/>
    <lineage>
        <taxon>Bacteria</taxon>
        <taxon>Bacillati</taxon>
        <taxon>Cyanobacteriota</taxon>
        <taxon>Cyanophyceae</taxon>
        <taxon>Leptolyngbyales</taxon>
        <taxon>Leptolyngbyaceae</taxon>
        <taxon>Leptolyngbya group</taxon>
        <taxon>Leptolyngbya</taxon>
    </lineage>
</organism>
<proteinExistence type="predicted"/>
<dbReference type="EMBL" id="CP130144">
    <property type="protein sequence ID" value="WNZ47922.1"/>
    <property type="molecule type" value="Genomic_DNA"/>
</dbReference>
<dbReference type="RefSeq" id="WP_316428374.1">
    <property type="nucleotide sequence ID" value="NZ_CP130144.1"/>
</dbReference>
<evidence type="ECO:0000313" key="1">
    <source>
        <dbReference type="EMBL" id="WNZ47922.1"/>
    </source>
</evidence>
<gene>
    <name evidence="1" type="ORF">Q2T42_08755</name>
</gene>
<name>A0AA96WYP0_LEPBY</name>
<dbReference type="AlphaFoldDB" id="A0AA96WYP0"/>
<reference evidence="1" key="2">
    <citation type="submission" date="2023-07" db="EMBL/GenBank/DDBJ databases">
        <authorList>
            <person name="Bai X.-H."/>
            <person name="Wang H.-H."/>
            <person name="Wang J."/>
            <person name="Ma M.-Y."/>
            <person name="Hu H.-H."/>
            <person name="Song Z.-L."/>
            <person name="Ma H.-G."/>
            <person name="Fan Y."/>
            <person name="Du C.-Y."/>
            <person name="Xu J.-C."/>
        </authorList>
    </citation>
    <scope>NUCLEOTIDE SEQUENCE</scope>
    <source>
        <strain evidence="1">CZ1</strain>
    </source>
</reference>
<protein>
    <submittedName>
        <fullName evidence="1">Uncharacterized protein</fullName>
    </submittedName>
</protein>
<reference evidence="1" key="1">
    <citation type="journal article" date="2023" name="Plants (Basel)">
        <title>Genomic Analysis of Leptolyngbya boryana CZ1 Reveals Efficient Carbon Fixation Modules.</title>
        <authorList>
            <person name="Bai X."/>
            <person name="Wang H."/>
            <person name="Cheng W."/>
            <person name="Wang J."/>
            <person name="Ma M."/>
            <person name="Hu H."/>
            <person name="Song Z."/>
            <person name="Ma H."/>
            <person name="Fan Y."/>
            <person name="Du C."/>
            <person name="Xu J."/>
        </authorList>
    </citation>
    <scope>NUCLEOTIDE SEQUENCE</scope>
    <source>
        <strain evidence="1">CZ1</strain>
    </source>
</reference>
<accession>A0AA96WYP0</accession>